<feature type="signal peptide" evidence="2">
    <location>
        <begin position="1"/>
        <end position="23"/>
    </location>
</feature>
<accession>W4M5Q2</accession>
<sequence>MMKSSLSVLGVVALLGLAKPAAANGGHVHLGGIFFLLLGGLVFVAGLGIVFYLLLRPNADASDPDDDDFDDDEDVY</sequence>
<feature type="transmembrane region" description="Helical" evidence="1">
    <location>
        <begin position="33"/>
        <end position="55"/>
    </location>
</feature>
<evidence type="ECO:0000313" key="3">
    <source>
        <dbReference type="EMBL" id="ETX05503.1"/>
    </source>
</evidence>
<gene>
    <name evidence="3" type="ORF">ETSY2_22580</name>
</gene>
<keyword evidence="1" id="KW-0812">Transmembrane</keyword>
<reference evidence="3 4" key="1">
    <citation type="journal article" date="2014" name="Nature">
        <title>An environmental bacterial taxon with a large and distinct metabolic repertoire.</title>
        <authorList>
            <person name="Wilson M.C."/>
            <person name="Mori T."/>
            <person name="Ruckert C."/>
            <person name="Uria A.R."/>
            <person name="Helf M.J."/>
            <person name="Takada K."/>
            <person name="Gernert C."/>
            <person name="Steffens U.A."/>
            <person name="Heycke N."/>
            <person name="Schmitt S."/>
            <person name="Rinke C."/>
            <person name="Helfrich E.J."/>
            <person name="Brachmann A.O."/>
            <person name="Gurgui C."/>
            <person name="Wakimoto T."/>
            <person name="Kracht M."/>
            <person name="Crusemann M."/>
            <person name="Hentschel U."/>
            <person name="Abe I."/>
            <person name="Matsunaga S."/>
            <person name="Kalinowski J."/>
            <person name="Takeyama H."/>
            <person name="Piel J."/>
        </authorList>
    </citation>
    <scope>NUCLEOTIDE SEQUENCE [LARGE SCALE GENOMIC DNA]</scope>
    <source>
        <strain evidence="4">TSY2</strain>
    </source>
</reference>
<evidence type="ECO:0000313" key="4">
    <source>
        <dbReference type="Proteomes" id="UP000019140"/>
    </source>
</evidence>
<dbReference type="HOGENOM" id="CLU_2647764_0_0_7"/>
<dbReference type="EMBL" id="AZHX01000941">
    <property type="protein sequence ID" value="ETX05503.1"/>
    <property type="molecule type" value="Genomic_DNA"/>
</dbReference>
<feature type="chain" id="PRO_5004846270" evidence="2">
    <location>
        <begin position="24"/>
        <end position="76"/>
    </location>
</feature>
<evidence type="ECO:0000256" key="1">
    <source>
        <dbReference type="SAM" id="Phobius"/>
    </source>
</evidence>
<keyword evidence="1" id="KW-0472">Membrane</keyword>
<keyword evidence="2" id="KW-0732">Signal</keyword>
<comment type="caution">
    <text evidence="3">The sequence shown here is derived from an EMBL/GenBank/DDBJ whole genome shotgun (WGS) entry which is preliminary data.</text>
</comment>
<keyword evidence="4" id="KW-1185">Reference proteome</keyword>
<name>W4M5Q2_9BACT</name>
<evidence type="ECO:0000256" key="2">
    <source>
        <dbReference type="SAM" id="SignalP"/>
    </source>
</evidence>
<organism evidence="3 4">
    <name type="scientific">Candidatus Entotheonella gemina</name>
    <dbReference type="NCBI Taxonomy" id="1429439"/>
    <lineage>
        <taxon>Bacteria</taxon>
        <taxon>Pseudomonadati</taxon>
        <taxon>Nitrospinota/Tectimicrobiota group</taxon>
        <taxon>Candidatus Tectimicrobiota</taxon>
        <taxon>Candidatus Entotheonellia</taxon>
        <taxon>Candidatus Entotheonellales</taxon>
        <taxon>Candidatus Entotheonellaceae</taxon>
        <taxon>Candidatus Entotheonella</taxon>
    </lineage>
</organism>
<proteinExistence type="predicted"/>
<keyword evidence="1" id="KW-1133">Transmembrane helix</keyword>
<dbReference type="AlphaFoldDB" id="W4M5Q2"/>
<dbReference type="Proteomes" id="UP000019140">
    <property type="component" value="Unassembled WGS sequence"/>
</dbReference>
<protein>
    <submittedName>
        <fullName evidence="3">Uncharacterized protein</fullName>
    </submittedName>
</protein>